<keyword evidence="1" id="KW-0812">Transmembrane</keyword>
<evidence type="ECO:0000313" key="3">
    <source>
        <dbReference type="EMBL" id="KAB1633538.1"/>
    </source>
</evidence>
<proteinExistence type="predicted"/>
<sequence length="482" mass="48791">MSRRRDELLASGGAAALTESRGIVLPIVVVATTILLALLAWVGWGPLPVQSAQLTAGAADASADATGDADPAGAATDAAGGAGDLAATAVAATADTATADTTAETDAALAWPSTGASAFTLRTVGDVPDAERVERTVTHGDQQACSIASVTKLVTVLRVLDRLPLAAGEEGPTITLTQADADLEQSYIAQNGSTMPVTVGQTLTERQLLELILLRSSNNHTVTFVNWGFGSVDEYLASTPAWLAEHGLDGMTIADPTGIDENNRATPQQIVHLGELALANPAVREIAALQMADVPGIGQITNHNTLVGHDGVDGLKTGSLATVFNLAWSAHFDVDGVAFELVGASLGSTNGHSTLQPEVGRLIASIKAAISGADVTVAGASAGTLTTEWGATSEVRAAATVHVLTWRGTPVTTAFVGGSVDADADAGAQVGTASVLVAGQQVGTAPLLLAEAIPDPGLAWRATHVDQLVAPTWALVTGRTGA</sequence>
<protein>
    <recommendedName>
        <fullName evidence="2">Peptidase S11 D-alanyl-D-alanine carboxypeptidase A N-terminal domain-containing protein</fullName>
    </recommendedName>
</protein>
<dbReference type="OrthoDB" id="5241551at2"/>
<dbReference type="Gene3D" id="3.40.710.10">
    <property type="entry name" value="DD-peptidase/beta-lactamase superfamily"/>
    <property type="match status" value="1"/>
</dbReference>
<dbReference type="RefSeq" id="WP_158035316.1">
    <property type="nucleotide sequence ID" value="NZ_BAAAZV010000006.1"/>
</dbReference>
<name>A0A7C8FVE4_9MICO</name>
<dbReference type="SUPFAM" id="SSF56601">
    <property type="entry name" value="beta-lactamase/transpeptidase-like"/>
    <property type="match status" value="1"/>
</dbReference>
<dbReference type="Pfam" id="PF00768">
    <property type="entry name" value="Peptidase_S11"/>
    <property type="match status" value="1"/>
</dbReference>
<dbReference type="InterPro" id="IPR001967">
    <property type="entry name" value="Peptidase_S11_N"/>
</dbReference>
<dbReference type="GO" id="GO:0009002">
    <property type="term" value="F:serine-type D-Ala-D-Ala carboxypeptidase activity"/>
    <property type="evidence" value="ECO:0007669"/>
    <property type="project" value="InterPro"/>
</dbReference>
<reference evidence="3 4" key="1">
    <citation type="submission" date="2019-09" db="EMBL/GenBank/DDBJ databases">
        <title>Phylogeny of genus Pseudoclavibacter and closely related genus.</title>
        <authorList>
            <person name="Li Y."/>
        </authorList>
    </citation>
    <scope>NUCLEOTIDE SEQUENCE [LARGE SCALE GENOMIC DNA]</scope>
    <source>
        <strain evidence="3 4">JCM 16921</strain>
    </source>
</reference>
<dbReference type="GO" id="GO:0006508">
    <property type="term" value="P:proteolysis"/>
    <property type="evidence" value="ECO:0007669"/>
    <property type="project" value="InterPro"/>
</dbReference>
<evidence type="ECO:0000313" key="4">
    <source>
        <dbReference type="Proteomes" id="UP000481339"/>
    </source>
</evidence>
<feature type="transmembrane region" description="Helical" evidence="1">
    <location>
        <begin position="21"/>
        <end position="44"/>
    </location>
</feature>
<gene>
    <name evidence="3" type="ORF">F8O02_00980</name>
</gene>
<feature type="domain" description="Peptidase S11 D-alanyl-D-alanine carboxypeptidase A N-terminal" evidence="2">
    <location>
        <begin position="142"/>
        <end position="319"/>
    </location>
</feature>
<comment type="caution">
    <text evidence="3">The sequence shown here is derived from an EMBL/GenBank/DDBJ whole genome shotgun (WGS) entry which is preliminary data.</text>
</comment>
<dbReference type="EMBL" id="WBKA01000001">
    <property type="protein sequence ID" value="KAB1633538.1"/>
    <property type="molecule type" value="Genomic_DNA"/>
</dbReference>
<organism evidence="3 4">
    <name type="scientific">Pseudoclavibacter caeni</name>
    <dbReference type="NCBI Taxonomy" id="908846"/>
    <lineage>
        <taxon>Bacteria</taxon>
        <taxon>Bacillati</taxon>
        <taxon>Actinomycetota</taxon>
        <taxon>Actinomycetes</taxon>
        <taxon>Micrococcales</taxon>
        <taxon>Microbacteriaceae</taxon>
        <taxon>Pseudoclavibacter</taxon>
    </lineage>
</organism>
<keyword evidence="4" id="KW-1185">Reference proteome</keyword>
<evidence type="ECO:0000259" key="2">
    <source>
        <dbReference type="Pfam" id="PF00768"/>
    </source>
</evidence>
<keyword evidence="1" id="KW-0472">Membrane</keyword>
<dbReference type="AlphaFoldDB" id="A0A7C8FVE4"/>
<evidence type="ECO:0000256" key="1">
    <source>
        <dbReference type="SAM" id="Phobius"/>
    </source>
</evidence>
<dbReference type="InterPro" id="IPR012338">
    <property type="entry name" value="Beta-lactam/transpept-like"/>
</dbReference>
<accession>A0A7C8FVE4</accession>
<keyword evidence="1" id="KW-1133">Transmembrane helix</keyword>
<dbReference type="Proteomes" id="UP000481339">
    <property type="component" value="Unassembled WGS sequence"/>
</dbReference>